<dbReference type="Proteomes" id="UP000825886">
    <property type="component" value="Chromosome"/>
</dbReference>
<reference evidence="1 2" key="1">
    <citation type="submission" date="2021-08" db="EMBL/GenBank/DDBJ databases">
        <title>Culture and genomic analysis of Symbiopectobacterium purcellii sp. nov. gen. nov., isolated from the leafhopper Empoasca decipiens.</title>
        <authorList>
            <person name="Nadal-Jimenez P."/>
            <person name="Siozios S."/>
            <person name="Halliday N."/>
            <person name="Camara M."/>
            <person name="Hurst G.D.D."/>
        </authorList>
    </citation>
    <scope>NUCLEOTIDE SEQUENCE [LARGE SCALE GENOMIC DNA]</scope>
    <source>
        <strain evidence="1 2">SyEd1</strain>
    </source>
</reference>
<keyword evidence="2" id="KW-1185">Reference proteome</keyword>
<dbReference type="SUPFAM" id="SSF47413">
    <property type="entry name" value="lambda repressor-like DNA-binding domains"/>
    <property type="match status" value="1"/>
</dbReference>
<accession>A0ABX9ATU9</accession>
<dbReference type="InterPro" id="IPR010982">
    <property type="entry name" value="Lambda_DNA-bd_dom_sf"/>
</dbReference>
<protein>
    <submittedName>
        <fullName evidence="1">Cro/Cl family transcriptional regulator</fullName>
    </submittedName>
</protein>
<proteinExistence type="predicted"/>
<organism evidence="1 2">
    <name type="scientific">Symbiopectobacterium purcellii</name>
    <dbReference type="NCBI Taxonomy" id="2871826"/>
    <lineage>
        <taxon>Bacteria</taxon>
        <taxon>Pseudomonadati</taxon>
        <taxon>Pseudomonadota</taxon>
        <taxon>Gammaproteobacteria</taxon>
        <taxon>Enterobacterales</taxon>
        <taxon>Enterobacteriaceae</taxon>
    </lineage>
</organism>
<evidence type="ECO:0000313" key="2">
    <source>
        <dbReference type="Proteomes" id="UP000825886"/>
    </source>
</evidence>
<dbReference type="Gene3D" id="1.10.260.40">
    <property type="entry name" value="lambda repressor-like DNA-binding domains"/>
    <property type="match status" value="1"/>
</dbReference>
<evidence type="ECO:0000313" key="1">
    <source>
        <dbReference type="EMBL" id="QZN96410.1"/>
    </source>
</evidence>
<name>A0ABX9ATU9_9ENTR</name>
<gene>
    <name evidence="1" type="ORF">K6K13_02780</name>
</gene>
<dbReference type="RefSeq" id="WP_222159460.1">
    <property type="nucleotide sequence ID" value="NZ_CP081864.1"/>
</dbReference>
<dbReference type="Pfam" id="PF14549">
    <property type="entry name" value="P22_Cro"/>
    <property type="match status" value="1"/>
</dbReference>
<dbReference type="EMBL" id="CP081864">
    <property type="protein sequence ID" value="QZN96410.1"/>
    <property type="molecule type" value="Genomic_DNA"/>
</dbReference>
<sequence length="82" mass="9177">MFKKQVIDYFGGTTATATALKVSKSTVSLWEAIIPWKYALLIEKLTKTKLKFEPSLYTENVDTVFGGNVNHSQLKTSGLNYT</sequence>